<dbReference type="AlphaFoldDB" id="A0A5F1Z5N7"/>
<dbReference type="PROSITE" id="PS50977">
    <property type="entry name" value="HTH_TETR_2"/>
    <property type="match status" value="1"/>
</dbReference>
<reference evidence="4" key="1">
    <citation type="journal article" date="2019" name="PLoS Negl. Trop. Dis.">
        <title>Revisiting the worldwide diversity of Leptospira species in the environment.</title>
        <authorList>
            <person name="Vincent A.T."/>
            <person name="Schiettekatte O."/>
            <person name="Bourhy P."/>
            <person name="Veyrier F.J."/>
            <person name="Picardeau M."/>
        </authorList>
    </citation>
    <scope>NUCLEOTIDE SEQUENCE [LARGE SCALE GENOMIC DNA]</scope>
    <source>
        <strain evidence="4">201800277</strain>
    </source>
</reference>
<feature type="DNA-binding region" description="H-T-H motif" evidence="2">
    <location>
        <begin position="37"/>
        <end position="56"/>
    </location>
</feature>
<dbReference type="Pfam" id="PF00440">
    <property type="entry name" value="TetR_N"/>
    <property type="match status" value="1"/>
</dbReference>
<dbReference type="InterPro" id="IPR001647">
    <property type="entry name" value="HTH_TetR"/>
</dbReference>
<keyword evidence="1 2" id="KW-0238">DNA-binding</keyword>
<dbReference type="RefSeq" id="WP_135677174.1">
    <property type="nucleotide sequence ID" value="NZ_RQFP01000014.1"/>
</dbReference>
<dbReference type="PROSITE" id="PS01081">
    <property type="entry name" value="HTH_TETR_1"/>
    <property type="match status" value="1"/>
</dbReference>
<dbReference type="Gene3D" id="1.10.357.10">
    <property type="entry name" value="Tetracycline Repressor, domain 2"/>
    <property type="match status" value="1"/>
</dbReference>
<feature type="domain" description="HTH tetR-type" evidence="3">
    <location>
        <begin position="14"/>
        <end position="74"/>
    </location>
</feature>
<dbReference type="OrthoDB" id="9785164at2"/>
<gene>
    <name evidence="4" type="ORF">EHQ30_15225</name>
</gene>
<dbReference type="InterPro" id="IPR009057">
    <property type="entry name" value="Homeodomain-like_sf"/>
</dbReference>
<organism evidence="4 5">
    <name type="scientific">Leptospira brenneri</name>
    <dbReference type="NCBI Taxonomy" id="2023182"/>
    <lineage>
        <taxon>Bacteria</taxon>
        <taxon>Pseudomonadati</taxon>
        <taxon>Spirochaetota</taxon>
        <taxon>Spirochaetia</taxon>
        <taxon>Leptospirales</taxon>
        <taxon>Leptospiraceae</taxon>
        <taxon>Leptospira</taxon>
    </lineage>
</organism>
<evidence type="ECO:0000259" key="3">
    <source>
        <dbReference type="PROSITE" id="PS50977"/>
    </source>
</evidence>
<protein>
    <submittedName>
        <fullName evidence="4">TetR/AcrR family transcriptional regulator</fullName>
    </submittedName>
</protein>
<comment type="caution">
    <text evidence="4">The sequence shown here is derived from an EMBL/GenBank/DDBJ whole genome shotgun (WGS) entry which is preliminary data.</text>
</comment>
<evidence type="ECO:0000256" key="2">
    <source>
        <dbReference type="PROSITE-ProRule" id="PRU00335"/>
    </source>
</evidence>
<accession>A0A5F1Z5N7</accession>
<dbReference type="PANTHER" id="PTHR43479">
    <property type="entry name" value="ACREF/ENVCD OPERON REPRESSOR-RELATED"/>
    <property type="match status" value="1"/>
</dbReference>
<dbReference type="SUPFAM" id="SSF46689">
    <property type="entry name" value="Homeodomain-like"/>
    <property type="match status" value="1"/>
</dbReference>
<name>A0A5F1Z5N7_9LEPT</name>
<dbReference type="PANTHER" id="PTHR43479:SF22">
    <property type="entry name" value="TRANSCRIPTIONAL REGULATOR, TETR FAMILY"/>
    <property type="match status" value="1"/>
</dbReference>
<dbReference type="InterPro" id="IPR023772">
    <property type="entry name" value="DNA-bd_HTH_TetR-type_CS"/>
</dbReference>
<dbReference type="EMBL" id="RQFP01000014">
    <property type="protein sequence ID" value="TGK91561.1"/>
    <property type="molecule type" value="Genomic_DNA"/>
</dbReference>
<evidence type="ECO:0000313" key="5">
    <source>
        <dbReference type="Proteomes" id="UP000297891"/>
    </source>
</evidence>
<keyword evidence="5" id="KW-1185">Reference proteome</keyword>
<proteinExistence type="predicted"/>
<evidence type="ECO:0000313" key="4">
    <source>
        <dbReference type="EMBL" id="TGK91561.1"/>
    </source>
</evidence>
<sequence length="217" mass="25007">MSLEFKVPVQSRSRDRVELILKTARDLIGEKGIDAVSMREIAQTAGIQIGSLYQYFPGKSVLLLTIMNQYYDSLYEETKKILEPVQTIYELEIASEKAFKQFVSIFQKDPALANLWAGARAIPELVSEDNRDTYRNADLIVKTTLRCLPNLKESEIRPFALYFSHTLGMVIRFVREIDGEHGKAVMKETLEILKLKLREYEKLAKQKLKPKKVIHKN</sequence>
<evidence type="ECO:0000256" key="1">
    <source>
        <dbReference type="ARBA" id="ARBA00023125"/>
    </source>
</evidence>
<dbReference type="GO" id="GO:0003677">
    <property type="term" value="F:DNA binding"/>
    <property type="evidence" value="ECO:0007669"/>
    <property type="project" value="UniProtKB-UniRule"/>
</dbReference>
<dbReference type="InterPro" id="IPR050624">
    <property type="entry name" value="HTH-type_Tx_Regulator"/>
</dbReference>
<dbReference type="Proteomes" id="UP000297891">
    <property type="component" value="Unassembled WGS sequence"/>
</dbReference>
<dbReference type="PRINTS" id="PR00455">
    <property type="entry name" value="HTHTETR"/>
</dbReference>